<evidence type="ECO:0000313" key="2">
    <source>
        <dbReference type="Proteomes" id="UP000245506"/>
    </source>
</evidence>
<dbReference type="RefSeq" id="WP_109823240.1">
    <property type="nucleotide sequence ID" value="NZ_QGKL01000029.1"/>
</dbReference>
<evidence type="ECO:0000313" key="1">
    <source>
        <dbReference type="EMBL" id="PWQ96268.1"/>
    </source>
</evidence>
<dbReference type="Proteomes" id="UP000245506">
    <property type="component" value="Unassembled WGS sequence"/>
</dbReference>
<sequence>MADTLKITGENWSGHLVLGAQTKARGRVNGYSWYLQLKSNVLLVEIAEDPSIEPADLPMVGFGCGGWLYESKESQSLDTDADAIGYVDDKVQLAFALFREKQLDYLPAITCPCSDL</sequence>
<dbReference type="AlphaFoldDB" id="A0A317CCI8"/>
<keyword evidence="2" id="KW-1185">Reference proteome</keyword>
<reference evidence="1 2" key="1">
    <citation type="submission" date="2018-05" db="EMBL/GenBank/DDBJ databases">
        <title>Leucothrix arctica sp. nov., isolated from Arctic seawater.</title>
        <authorList>
            <person name="Choi A."/>
            <person name="Baek K."/>
        </authorList>
    </citation>
    <scope>NUCLEOTIDE SEQUENCE [LARGE SCALE GENOMIC DNA]</scope>
    <source>
        <strain evidence="1 2">IMCC9719</strain>
    </source>
</reference>
<accession>A0A317CCI8</accession>
<gene>
    <name evidence="1" type="ORF">DKT75_09775</name>
</gene>
<proteinExistence type="predicted"/>
<name>A0A317CCI8_9GAMM</name>
<organism evidence="1 2">
    <name type="scientific">Leucothrix arctica</name>
    <dbReference type="NCBI Taxonomy" id="1481894"/>
    <lineage>
        <taxon>Bacteria</taxon>
        <taxon>Pseudomonadati</taxon>
        <taxon>Pseudomonadota</taxon>
        <taxon>Gammaproteobacteria</taxon>
        <taxon>Thiotrichales</taxon>
        <taxon>Thiotrichaceae</taxon>
        <taxon>Leucothrix</taxon>
    </lineage>
</organism>
<protein>
    <submittedName>
        <fullName evidence="1">Uncharacterized protein</fullName>
    </submittedName>
</protein>
<dbReference type="EMBL" id="QGKL01000029">
    <property type="protein sequence ID" value="PWQ96268.1"/>
    <property type="molecule type" value="Genomic_DNA"/>
</dbReference>
<comment type="caution">
    <text evidence="1">The sequence shown here is derived from an EMBL/GenBank/DDBJ whole genome shotgun (WGS) entry which is preliminary data.</text>
</comment>
<dbReference type="OrthoDB" id="6401490at2"/>